<gene>
    <name evidence="1" type="ORF">PoB_006701200</name>
</gene>
<evidence type="ECO:0000313" key="1">
    <source>
        <dbReference type="EMBL" id="GFO40507.1"/>
    </source>
</evidence>
<protein>
    <submittedName>
        <fullName evidence="1">Uncharacterized protein</fullName>
    </submittedName>
</protein>
<comment type="caution">
    <text evidence="1">The sequence shown here is derived from an EMBL/GenBank/DDBJ whole genome shotgun (WGS) entry which is preliminary data.</text>
</comment>
<reference evidence="1 2" key="1">
    <citation type="journal article" date="2021" name="Elife">
        <title>Chloroplast acquisition without the gene transfer in kleptoplastic sea slugs, Plakobranchus ocellatus.</title>
        <authorList>
            <person name="Maeda T."/>
            <person name="Takahashi S."/>
            <person name="Yoshida T."/>
            <person name="Shimamura S."/>
            <person name="Takaki Y."/>
            <person name="Nagai Y."/>
            <person name="Toyoda A."/>
            <person name="Suzuki Y."/>
            <person name="Arimoto A."/>
            <person name="Ishii H."/>
            <person name="Satoh N."/>
            <person name="Nishiyama T."/>
            <person name="Hasebe M."/>
            <person name="Maruyama T."/>
            <person name="Minagawa J."/>
            <person name="Obokata J."/>
            <person name="Shigenobu S."/>
        </authorList>
    </citation>
    <scope>NUCLEOTIDE SEQUENCE [LARGE SCALE GENOMIC DNA]</scope>
</reference>
<dbReference type="Proteomes" id="UP000735302">
    <property type="component" value="Unassembled WGS sequence"/>
</dbReference>
<evidence type="ECO:0000313" key="2">
    <source>
        <dbReference type="Proteomes" id="UP000735302"/>
    </source>
</evidence>
<dbReference type="EMBL" id="BLXT01007619">
    <property type="protein sequence ID" value="GFO40507.1"/>
    <property type="molecule type" value="Genomic_DNA"/>
</dbReference>
<proteinExistence type="predicted"/>
<accession>A0AAV4D8U4</accession>
<keyword evidence="2" id="KW-1185">Reference proteome</keyword>
<dbReference type="AlphaFoldDB" id="A0AAV4D8U4"/>
<name>A0AAV4D8U4_9GAST</name>
<sequence>MIHILCTCKENNLPPLREVLPAFTSASILGSSCWSLINCSRSTPTCLSISGIWDGLVTASLAPWSSLHPPSQTCWGPPNSFHVLNDGVRDAPRFHFSIKERRRKADGCFLSQQRSVVYPQQ</sequence>
<organism evidence="1 2">
    <name type="scientific">Plakobranchus ocellatus</name>
    <dbReference type="NCBI Taxonomy" id="259542"/>
    <lineage>
        <taxon>Eukaryota</taxon>
        <taxon>Metazoa</taxon>
        <taxon>Spiralia</taxon>
        <taxon>Lophotrochozoa</taxon>
        <taxon>Mollusca</taxon>
        <taxon>Gastropoda</taxon>
        <taxon>Heterobranchia</taxon>
        <taxon>Euthyneura</taxon>
        <taxon>Panpulmonata</taxon>
        <taxon>Sacoglossa</taxon>
        <taxon>Placobranchoidea</taxon>
        <taxon>Plakobranchidae</taxon>
        <taxon>Plakobranchus</taxon>
    </lineage>
</organism>